<evidence type="ECO:0000313" key="15">
    <source>
        <dbReference type="EMBL" id="KAK7045146.1"/>
    </source>
</evidence>
<dbReference type="PANTHER" id="PTHR24305">
    <property type="entry name" value="CYTOCHROME P450"/>
    <property type="match status" value="1"/>
</dbReference>
<evidence type="ECO:0000256" key="4">
    <source>
        <dbReference type="ARBA" id="ARBA00010617"/>
    </source>
</evidence>
<dbReference type="PANTHER" id="PTHR24305:SF166">
    <property type="entry name" value="CYTOCHROME P450 12A4, MITOCHONDRIAL-RELATED"/>
    <property type="match status" value="1"/>
</dbReference>
<dbReference type="EMBL" id="JAWWNJ010000011">
    <property type="protein sequence ID" value="KAK7045146.1"/>
    <property type="molecule type" value="Genomic_DNA"/>
</dbReference>
<dbReference type="PRINTS" id="PR00463">
    <property type="entry name" value="EP450I"/>
</dbReference>
<dbReference type="PRINTS" id="PR00385">
    <property type="entry name" value="P450"/>
</dbReference>
<proteinExistence type="inferred from homology"/>
<keyword evidence="7 13" id="KW-0479">Metal-binding</keyword>
<evidence type="ECO:0000256" key="14">
    <source>
        <dbReference type="RuleBase" id="RU000461"/>
    </source>
</evidence>
<evidence type="ECO:0000256" key="7">
    <source>
        <dbReference type="ARBA" id="ARBA00022723"/>
    </source>
</evidence>
<evidence type="ECO:0000256" key="11">
    <source>
        <dbReference type="ARBA" id="ARBA00023033"/>
    </source>
</evidence>
<keyword evidence="12" id="KW-0472">Membrane</keyword>
<evidence type="ECO:0000256" key="2">
    <source>
        <dbReference type="ARBA" id="ARBA00004370"/>
    </source>
</evidence>
<keyword evidence="11 14" id="KW-0503">Monooxygenase</keyword>
<comment type="pathway">
    <text evidence="3">Secondary metabolite biosynthesis; terpenoid biosynthesis.</text>
</comment>
<protein>
    <submittedName>
        <fullName evidence="15">Cytochrome P450</fullName>
    </submittedName>
</protein>
<dbReference type="PROSITE" id="PS00086">
    <property type="entry name" value="CYTOCHROME_P450"/>
    <property type="match status" value="1"/>
</dbReference>
<dbReference type="InterPro" id="IPR002401">
    <property type="entry name" value="Cyt_P450_E_grp-I"/>
</dbReference>
<evidence type="ECO:0000256" key="6">
    <source>
        <dbReference type="ARBA" id="ARBA00022692"/>
    </source>
</evidence>
<evidence type="ECO:0000313" key="16">
    <source>
        <dbReference type="Proteomes" id="UP001362999"/>
    </source>
</evidence>
<keyword evidence="9 14" id="KW-0560">Oxidoreductase</keyword>
<comment type="cofactor">
    <cofactor evidence="1 13">
        <name>heme</name>
        <dbReference type="ChEBI" id="CHEBI:30413"/>
    </cofactor>
</comment>
<organism evidence="15 16">
    <name type="scientific">Favolaschia claudopus</name>
    <dbReference type="NCBI Taxonomy" id="2862362"/>
    <lineage>
        <taxon>Eukaryota</taxon>
        <taxon>Fungi</taxon>
        <taxon>Dikarya</taxon>
        <taxon>Basidiomycota</taxon>
        <taxon>Agaricomycotina</taxon>
        <taxon>Agaricomycetes</taxon>
        <taxon>Agaricomycetidae</taxon>
        <taxon>Agaricales</taxon>
        <taxon>Marasmiineae</taxon>
        <taxon>Mycenaceae</taxon>
        <taxon>Favolaschia</taxon>
    </lineage>
</organism>
<dbReference type="InterPro" id="IPR001128">
    <property type="entry name" value="Cyt_P450"/>
</dbReference>
<evidence type="ECO:0000256" key="9">
    <source>
        <dbReference type="ARBA" id="ARBA00023002"/>
    </source>
</evidence>
<comment type="similarity">
    <text evidence="4 14">Belongs to the cytochrome P450 family.</text>
</comment>
<evidence type="ECO:0000256" key="10">
    <source>
        <dbReference type="ARBA" id="ARBA00023004"/>
    </source>
</evidence>
<reference evidence="15 16" key="1">
    <citation type="journal article" date="2024" name="J Genomics">
        <title>Draft genome sequencing and assembly of Favolaschia claudopus CIRM-BRFM 2984 isolated from oak limbs.</title>
        <authorList>
            <person name="Navarro D."/>
            <person name="Drula E."/>
            <person name="Chaduli D."/>
            <person name="Cazenave R."/>
            <person name="Ahrendt S."/>
            <person name="Wang J."/>
            <person name="Lipzen A."/>
            <person name="Daum C."/>
            <person name="Barry K."/>
            <person name="Grigoriev I.V."/>
            <person name="Favel A."/>
            <person name="Rosso M.N."/>
            <person name="Martin F."/>
        </authorList>
    </citation>
    <scope>NUCLEOTIDE SEQUENCE [LARGE SCALE GENOMIC DNA]</scope>
    <source>
        <strain evidence="15 16">CIRM-BRFM 2984</strain>
    </source>
</reference>
<dbReference type="GO" id="GO:0005506">
    <property type="term" value="F:iron ion binding"/>
    <property type="evidence" value="ECO:0007669"/>
    <property type="project" value="InterPro"/>
</dbReference>
<dbReference type="InterPro" id="IPR036396">
    <property type="entry name" value="Cyt_P450_sf"/>
</dbReference>
<keyword evidence="6" id="KW-0812">Transmembrane</keyword>
<dbReference type="GO" id="GO:0016020">
    <property type="term" value="C:membrane"/>
    <property type="evidence" value="ECO:0007669"/>
    <property type="project" value="UniProtKB-SubCell"/>
</dbReference>
<dbReference type="GO" id="GO:0020037">
    <property type="term" value="F:heme binding"/>
    <property type="evidence" value="ECO:0007669"/>
    <property type="project" value="InterPro"/>
</dbReference>
<keyword evidence="16" id="KW-1185">Reference proteome</keyword>
<keyword evidence="5 13" id="KW-0349">Heme</keyword>
<dbReference type="InterPro" id="IPR050121">
    <property type="entry name" value="Cytochrome_P450_monoxygenase"/>
</dbReference>
<dbReference type="InterPro" id="IPR017972">
    <property type="entry name" value="Cyt_P450_CS"/>
</dbReference>
<gene>
    <name evidence="15" type="ORF">R3P38DRAFT_3347336</name>
</gene>
<evidence type="ECO:0000256" key="12">
    <source>
        <dbReference type="ARBA" id="ARBA00023136"/>
    </source>
</evidence>
<keyword evidence="10 13" id="KW-0408">Iron</keyword>
<comment type="subcellular location">
    <subcellularLocation>
        <location evidence="2">Membrane</location>
    </subcellularLocation>
</comment>
<comment type="caution">
    <text evidence="15">The sequence shown here is derived from an EMBL/GenBank/DDBJ whole genome shotgun (WGS) entry which is preliminary data.</text>
</comment>
<evidence type="ECO:0000256" key="8">
    <source>
        <dbReference type="ARBA" id="ARBA00022989"/>
    </source>
</evidence>
<evidence type="ECO:0000256" key="1">
    <source>
        <dbReference type="ARBA" id="ARBA00001971"/>
    </source>
</evidence>
<dbReference type="GO" id="GO:0016705">
    <property type="term" value="F:oxidoreductase activity, acting on paired donors, with incorporation or reduction of molecular oxygen"/>
    <property type="evidence" value="ECO:0007669"/>
    <property type="project" value="InterPro"/>
</dbReference>
<name>A0AAW0CYZ6_9AGAR</name>
<dbReference type="AlphaFoldDB" id="A0AAW0CYZ6"/>
<feature type="binding site" description="axial binding residue" evidence="13">
    <location>
        <position position="492"/>
    </location>
    <ligand>
        <name>heme</name>
        <dbReference type="ChEBI" id="CHEBI:30413"/>
    </ligand>
    <ligandPart>
        <name>Fe</name>
        <dbReference type="ChEBI" id="CHEBI:18248"/>
    </ligandPart>
</feature>
<dbReference type="Pfam" id="PF00067">
    <property type="entry name" value="p450"/>
    <property type="match status" value="1"/>
</dbReference>
<dbReference type="SUPFAM" id="SSF48264">
    <property type="entry name" value="Cytochrome P450"/>
    <property type="match status" value="1"/>
</dbReference>
<evidence type="ECO:0000256" key="5">
    <source>
        <dbReference type="ARBA" id="ARBA00022617"/>
    </source>
</evidence>
<keyword evidence="8" id="KW-1133">Transmembrane helix</keyword>
<sequence length="556" mass="62128">MPDAPLTDIVLACIAFIYLAYHYALDRGHRTPQLRGPPSNNPLFGLVPTMMSVDSGDICEEWAARYGLAFTVPAILGSKWLVIGDPKALAHLIGKEPYGYVRPPAAKSFQEELLGKGLFTAEGDEYTRQRKTLNQAFTSNAVKDLMPIFFESAYKVGCLSILLFADEKHRYQTKAAWDTMIENEPAETKIIEVQRWMNHISLDTIGLAGFSHAFNTLSGHTTAITSAFESLGRTTFFETCIAVLSVAVPLFNRIPTRRRRMMNQLTETMQQLGEEFLGNARRMSREALSADKSVIGLLAKSANAEKIKADEVTSQINLLLLAGYESTATKVSFTWSLIELARNPAIQTRLREELLKLGRDPTWEELNNQETYLDAFASEILRLHPPLGDLYRMAAQDDVLPLSQPIRDANGKVLNSVFVKRGTTVVLAVQCINSAEAYWGRDSKKFMPERWLVGTTTRGGMNLKGVRERKLGAQDIKGYRHLLSFSDGARICPGKTFAVMELKIALSVLVRYFTFEFPKGPDTAIGRERNILLRPKVVGEEGYDVPLRVGQYMTSN</sequence>
<evidence type="ECO:0000256" key="3">
    <source>
        <dbReference type="ARBA" id="ARBA00004721"/>
    </source>
</evidence>
<dbReference type="Proteomes" id="UP001362999">
    <property type="component" value="Unassembled WGS sequence"/>
</dbReference>
<dbReference type="Gene3D" id="1.10.630.10">
    <property type="entry name" value="Cytochrome P450"/>
    <property type="match status" value="1"/>
</dbReference>
<evidence type="ECO:0000256" key="13">
    <source>
        <dbReference type="PIRSR" id="PIRSR602401-1"/>
    </source>
</evidence>
<dbReference type="GO" id="GO:0004497">
    <property type="term" value="F:monooxygenase activity"/>
    <property type="evidence" value="ECO:0007669"/>
    <property type="project" value="UniProtKB-KW"/>
</dbReference>
<accession>A0AAW0CYZ6</accession>